<evidence type="ECO:0000313" key="1">
    <source>
        <dbReference type="EMBL" id="KKL62281.1"/>
    </source>
</evidence>
<organism evidence="1">
    <name type="scientific">marine sediment metagenome</name>
    <dbReference type="NCBI Taxonomy" id="412755"/>
    <lineage>
        <taxon>unclassified sequences</taxon>
        <taxon>metagenomes</taxon>
        <taxon>ecological metagenomes</taxon>
    </lineage>
</organism>
<dbReference type="AlphaFoldDB" id="A0A0F9E7W4"/>
<gene>
    <name evidence="1" type="ORF">LCGC14_2186800</name>
</gene>
<proteinExistence type="predicted"/>
<sequence length="34" mass="4017">PNTEYTWLVEISDSNKFSNINLTIHQPSQYFTTK</sequence>
<comment type="caution">
    <text evidence="1">The sequence shown here is derived from an EMBL/GenBank/DDBJ whole genome shotgun (WGS) entry which is preliminary data.</text>
</comment>
<accession>A0A0F9E7W4</accession>
<protein>
    <submittedName>
        <fullName evidence="1">Uncharacterized protein</fullName>
    </submittedName>
</protein>
<feature type="non-terminal residue" evidence="1">
    <location>
        <position position="1"/>
    </location>
</feature>
<reference evidence="1" key="1">
    <citation type="journal article" date="2015" name="Nature">
        <title>Complex archaea that bridge the gap between prokaryotes and eukaryotes.</title>
        <authorList>
            <person name="Spang A."/>
            <person name="Saw J.H."/>
            <person name="Jorgensen S.L."/>
            <person name="Zaremba-Niedzwiedzka K."/>
            <person name="Martijn J."/>
            <person name="Lind A.E."/>
            <person name="van Eijk R."/>
            <person name="Schleper C."/>
            <person name="Guy L."/>
            <person name="Ettema T.J."/>
        </authorList>
    </citation>
    <scope>NUCLEOTIDE SEQUENCE</scope>
</reference>
<name>A0A0F9E7W4_9ZZZZ</name>
<dbReference type="EMBL" id="LAZR01028540">
    <property type="protein sequence ID" value="KKL62281.1"/>
    <property type="molecule type" value="Genomic_DNA"/>
</dbReference>